<gene>
    <name evidence="2" type="ORF">EK21DRAFT_101187</name>
</gene>
<keyword evidence="3" id="KW-1185">Reference proteome</keyword>
<dbReference type="PANTHER" id="PTHR24148">
    <property type="entry name" value="ANKYRIN REPEAT DOMAIN-CONTAINING PROTEIN 39 HOMOLOG-RELATED"/>
    <property type="match status" value="1"/>
</dbReference>
<proteinExistence type="predicted"/>
<feature type="domain" description="Heterokaryon incompatibility" evidence="1">
    <location>
        <begin position="24"/>
        <end position="156"/>
    </location>
</feature>
<dbReference type="Pfam" id="PF06985">
    <property type="entry name" value="HET"/>
    <property type="match status" value="1"/>
</dbReference>
<sequence length="283" mass="32668">MLRPSRDKKIFHALFYDEETFLEYEALSYTWGHREKPCNIILNRKRMYVTRNLYEARWDLRYAVQDRILWVDALCINQRNPEQRGHQAHAMSTLCRLEAEMNNHAWKRWSISRTRWSSLWNTVIDSLHGELISISRAGPDSLLTHSWFGWVWIIQEVANARAARITVGKSSVSAQTFCVMICLAEVHVTTHNQAILDVMPGPARSYSWWTQGPDILVLLCKFRQCQASDPRDRLYGLLGAVSHADGSRKLVADYQKSELQVIRMIILSLLGADTSGTDFESLN</sequence>
<dbReference type="EMBL" id="ML978201">
    <property type="protein sequence ID" value="KAF2029413.1"/>
    <property type="molecule type" value="Genomic_DNA"/>
</dbReference>
<organism evidence="2 3">
    <name type="scientific">Setomelanomma holmii</name>
    <dbReference type="NCBI Taxonomy" id="210430"/>
    <lineage>
        <taxon>Eukaryota</taxon>
        <taxon>Fungi</taxon>
        <taxon>Dikarya</taxon>
        <taxon>Ascomycota</taxon>
        <taxon>Pezizomycotina</taxon>
        <taxon>Dothideomycetes</taxon>
        <taxon>Pleosporomycetidae</taxon>
        <taxon>Pleosporales</taxon>
        <taxon>Pleosporineae</taxon>
        <taxon>Phaeosphaeriaceae</taxon>
        <taxon>Setomelanomma</taxon>
    </lineage>
</organism>
<evidence type="ECO:0000313" key="3">
    <source>
        <dbReference type="Proteomes" id="UP000799777"/>
    </source>
</evidence>
<dbReference type="OrthoDB" id="194358at2759"/>
<evidence type="ECO:0000259" key="1">
    <source>
        <dbReference type="Pfam" id="PF06985"/>
    </source>
</evidence>
<dbReference type="Proteomes" id="UP000799777">
    <property type="component" value="Unassembled WGS sequence"/>
</dbReference>
<reference evidence="2" key="1">
    <citation type="journal article" date="2020" name="Stud. Mycol.">
        <title>101 Dothideomycetes genomes: a test case for predicting lifestyles and emergence of pathogens.</title>
        <authorList>
            <person name="Haridas S."/>
            <person name="Albert R."/>
            <person name="Binder M."/>
            <person name="Bloem J."/>
            <person name="Labutti K."/>
            <person name="Salamov A."/>
            <person name="Andreopoulos B."/>
            <person name="Baker S."/>
            <person name="Barry K."/>
            <person name="Bills G."/>
            <person name="Bluhm B."/>
            <person name="Cannon C."/>
            <person name="Castanera R."/>
            <person name="Culley D."/>
            <person name="Daum C."/>
            <person name="Ezra D."/>
            <person name="Gonzalez J."/>
            <person name="Henrissat B."/>
            <person name="Kuo A."/>
            <person name="Liang C."/>
            <person name="Lipzen A."/>
            <person name="Lutzoni F."/>
            <person name="Magnuson J."/>
            <person name="Mondo S."/>
            <person name="Nolan M."/>
            <person name="Ohm R."/>
            <person name="Pangilinan J."/>
            <person name="Park H.-J."/>
            <person name="Ramirez L."/>
            <person name="Alfaro M."/>
            <person name="Sun H."/>
            <person name="Tritt A."/>
            <person name="Yoshinaga Y."/>
            <person name="Zwiers L.-H."/>
            <person name="Turgeon B."/>
            <person name="Goodwin S."/>
            <person name="Spatafora J."/>
            <person name="Crous P."/>
            <person name="Grigoriev I."/>
        </authorList>
    </citation>
    <scope>NUCLEOTIDE SEQUENCE</scope>
    <source>
        <strain evidence="2">CBS 110217</strain>
    </source>
</reference>
<dbReference type="AlphaFoldDB" id="A0A9P4H782"/>
<dbReference type="InterPro" id="IPR052895">
    <property type="entry name" value="HetReg/Transcr_Mod"/>
</dbReference>
<comment type="caution">
    <text evidence="2">The sequence shown here is derived from an EMBL/GenBank/DDBJ whole genome shotgun (WGS) entry which is preliminary data.</text>
</comment>
<dbReference type="InterPro" id="IPR010730">
    <property type="entry name" value="HET"/>
</dbReference>
<accession>A0A9P4H782</accession>
<name>A0A9P4H782_9PLEO</name>
<evidence type="ECO:0000313" key="2">
    <source>
        <dbReference type="EMBL" id="KAF2029413.1"/>
    </source>
</evidence>
<protein>
    <recommendedName>
        <fullName evidence="1">Heterokaryon incompatibility domain-containing protein</fullName>
    </recommendedName>
</protein>
<dbReference type="PANTHER" id="PTHR24148:SF64">
    <property type="entry name" value="HETEROKARYON INCOMPATIBILITY DOMAIN-CONTAINING PROTEIN"/>
    <property type="match status" value="1"/>
</dbReference>